<accession>A0A3Q1J5U5</accession>
<dbReference type="InterPro" id="IPR003879">
    <property type="entry name" value="Butyrophylin_SPRY"/>
</dbReference>
<dbReference type="Pfam" id="PF00622">
    <property type="entry name" value="SPRY"/>
    <property type="match status" value="1"/>
</dbReference>
<keyword evidence="7" id="KW-1015">Disulfide bond</keyword>
<reference evidence="13" key="3">
    <citation type="submission" date="2025-09" db="UniProtKB">
        <authorList>
            <consortium name="Ensembl"/>
        </authorList>
    </citation>
    <scope>IDENTIFICATION</scope>
</reference>
<evidence type="ECO:0000256" key="9">
    <source>
        <dbReference type="ARBA" id="ARBA00023319"/>
    </source>
</evidence>
<feature type="transmembrane region" description="Helical" evidence="10">
    <location>
        <begin position="222"/>
        <end position="244"/>
    </location>
</feature>
<keyword evidence="14" id="KW-1185">Reference proteome</keyword>
<dbReference type="GO" id="GO:0050863">
    <property type="term" value="P:regulation of T cell activation"/>
    <property type="evidence" value="ECO:0007669"/>
    <property type="project" value="UniProtKB-ARBA"/>
</dbReference>
<dbReference type="GO" id="GO:0050852">
    <property type="term" value="P:T cell receptor signaling pathway"/>
    <property type="evidence" value="ECO:0007669"/>
    <property type="project" value="TreeGrafter"/>
</dbReference>
<comment type="similarity">
    <text evidence="2">Belongs to the immunoglobulin superfamily. BTN/MOG family.</text>
</comment>
<dbReference type="InterPro" id="IPR043136">
    <property type="entry name" value="B30.2/SPRY_sf"/>
</dbReference>
<keyword evidence="9" id="KW-0393">Immunoglobulin domain</keyword>
<keyword evidence="8" id="KW-0325">Glycoprotein</keyword>
<keyword evidence="5 10" id="KW-1133">Transmembrane helix</keyword>
<dbReference type="InterPro" id="IPR013106">
    <property type="entry name" value="Ig_V-set"/>
</dbReference>
<dbReference type="AlphaFoldDB" id="A0A3Q1J5U5"/>
<evidence type="ECO:0000313" key="13">
    <source>
        <dbReference type="Ensembl" id="ENSATEP00000026659.2"/>
    </source>
</evidence>
<evidence type="ECO:0000256" key="1">
    <source>
        <dbReference type="ARBA" id="ARBA00004479"/>
    </source>
</evidence>
<dbReference type="InterPro" id="IPR003599">
    <property type="entry name" value="Ig_sub"/>
</dbReference>
<dbReference type="InterPro" id="IPR013320">
    <property type="entry name" value="ConA-like_dom_sf"/>
</dbReference>
<evidence type="ECO:0000259" key="12">
    <source>
        <dbReference type="PROSITE" id="PS50835"/>
    </source>
</evidence>
<dbReference type="GO" id="GO:1903037">
    <property type="term" value="P:regulation of leukocyte cell-cell adhesion"/>
    <property type="evidence" value="ECO:0007669"/>
    <property type="project" value="UniProtKB-ARBA"/>
</dbReference>
<proteinExistence type="inferred from homology"/>
<evidence type="ECO:0000256" key="5">
    <source>
        <dbReference type="ARBA" id="ARBA00022989"/>
    </source>
</evidence>
<evidence type="ECO:0000256" key="10">
    <source>
        <dbReference type="SAM" id="Phobius"/>
    </source>
</evidence>
<dbReference type="GeneTree" id="ENSGT01120000271914"/>
<protein>
    <submittedName>
        <fullName evidence="13">Uncharacterized protein</fullName>
    </submittedName>
</protein>
<dbReference type="InterPro" id="IPR053896">
    <property type="entry name" value="BTN3A2-like_Ig-C"/>
</dbReference>
<evidence type="ECO:0000256" key="2">
    <source>
        <dbReference type="ARBA" id="ARBA00007591"/>
    </source>
</evidence>
<comment type="subcellular location">
    <subcellularLocation>
        <location evidence="1">Membrane</location>
        <topology evidence="1">Single-pass type I membrane protein</topology>
    </subcellularLocation>
</comment>
<evidence type="ECO:0000259" key="11">
    <source>
        <dbReference type="PROSITE" id="PS50188"/>
    </source>
</evidence>
<dbReference type="GO" id="GO:0001817">
    <property type="term" value="P:regulation of cytokine production"/>
    <property type="evidence" value="ECO:0007669"/>
    <property type="project" value="TreeGrafter"/>
</dbReference>
<dbReference type="PROSITE" id="PS50835">
    <property type="entry name" value="IG_LIKE"/>
    <property type="match status" value="2"/>
</dbReference>
<dbReference type="SMART" id="SM00409">
    <property type="entry name" value="IG"/>
    <property type="match status" value="1"/>
</dbReference>
<keyword evidence="3 10" id="KW-0812">Transmembrane</keyword>
<keyword evidence="6 10" id="KW-0472">Membrane</keyword>
<dbReference type="Proteomes" id="UP000265040">
    <property type="component" value="Chromosome 18"/>
</dbReference>
<dbReference type="SUPFAM" id="SSF48726">
    <property type="entry name" value="Immunoglobulin"/>
    <property type="match status" value="2"/>
</dbReference>
<dbReference type="OrthoDB" id="9986391at2759"/>
<feature type="domain" description="Ig-like" evidence="12">
    <location>
        <begin position="128"/>
        <end position="199"/>
    </location>
</feature>
<dbReference type="GO" id="GO:0009897">
    <property type="term" value="C:external side of plasma membrane"/>
    <property type="evidence" value="ECO:0007669"/>
    <property type="project" value="TreeGrafter"/>
</dbReference>
<dbReference type="PANTHER" id="PTHR24100">
    <property type="entry name" value="BUTYROPHILIN"/>
    <property type="match status" value="1"/>
</dbReference>
<feature type="domain" description="Ig-like" evidence="12">
    <location>
        <begin position="1"/>
        <end position="112"/>
    </location>
</feature>
<dbReference type="Pfam" id="PF22705">
    <property type="entry name" value="C2-set_3"/>
    <property type="match status" value="1"/>
</dbReference>
<reference evidence="13" key="1">
    <citation type="submission" date="2021-04" db="EMBL/GenBank/DDBJ databases">
        <authorList>
            <consortium name="Wellcome Sanger Institute Data Sharing"/>
        </authorList>
    </citation>
    <scope>NUCLEOTIDE SEQUENCE [LARGE SCALE GENOMIC DNA]</scope>
</reference>
<dbReference type="PRINTS" id="PR01407">
    <property type="entry name" value="BUTYPHLNCDUF"/>
</dbReference>
<dbReference type="Gene3D" id="2.60.40.10">
    <property type="entry name" value="Immunoglobulins"/>
    <property type="match status" value="2"/>
</dbReference>
<dbReference type="SMART" id="SM00406">
    <property type="entry name" value="IGv"/>
    <property type="match status" value="1"/>
</dbReference>
<dbReference type="InterPro" id="IPR013783">
    <property type="entry name" value="Ig-like_fold"/>
</dbReference>
<dbReference type="GO" id="GO:0005102">
    <property type="term" value="F:signaling receptor binding"/>
    <property type="evidence" value="ECO:0007669"/>
    <property type="project" value="TreeGrafter"/>
</dbReference>
<evidence type="ECO:0000256" key="7">
    <source>
        <dbReference type="ARBA" id="ARBA00023157"/>
    </source>
</evidence>
<evidence type="ECO:0000256" key="4">
    <source>
        <dbReference type="ARBA" id="ARBA00022729"/>
    </source>
</evidence>
<dbReference type="InterPro" id="IPR036179">
    <property type="entry name" value="Ig-like_dom_sf"/>
</dbReference>
<dbReference type="SUPFAM" id="SSF49899">
    <property type="entry name" value="Concanavalin A-like lectins/glucanases"/>
    <property type="match status" value="1"/>
</dbReference>
<dbReference type="Ensembl" id="ENSATET00000027083.2">
    <property type="protein sequence ID" value="ENSATEP00000026659.2"/>
    <property type="gene ID" value="ENSATEG00000018729.2"/>
</dbReference>
<dbReference type="InterPro" id="IPR003877">
    <property type="entry name" value="SPRY_dom"/>
</dbReference>
<dbReference type="PROSITE" id="PS50188">
    <property type="entry name" value="B302_SPRY"/>
    <property type="match status" value="1"/>
</dbReference>
<dbReference type="InterPro" id="IPR007110">
    <property type="entry name" value="Ig-like_dom"/>
</dbReference>
<sequence>FLDVRGPPISVQHGHTTTLPCWLNPSQNAEGMEVRWYYADRFDTPFMLYRAQTVDSSQDTSYKGRVSFGLKDGLKTGNVSLKLVNATIGDAGDYTCYITSDQGYDKGTITLSVIEMGTSPFLSVEWKEDNLVNVSCESVGWYPQPHLRWADQEQNLNPKSLLYSKSSSGLVSVHSWVQVPSTSDVSCTVGLPDGEEKVARVLILVSISKICLAFDLGSGSSVGGWVAFGILLIGSLVVFGLLYFKKRVNVTLDKVDHPYLIIKDCIVRDQNLQFPDGADVTCLTAIKGSPGFSSGKHYWEVSIYRKNVGFKRSWWVGVTTATAFPLQSDVPPTTSNGFWFLSSSPDREDSFQFSTQPNVLLPVRSMPQTVGVYLNYDSGELSFYNVEDRSVIGSLTQEHLLTPFFHVKPFSLFTFYIDIYSNYTAKIMQDRSKEAANGDFLIYI</sequence>
<dbReference type="PANTHER" id="PTHR24100:SF149">
    <property type="entry name" value="BG-LIKE ANTIGEN 1-RELATED"/>
    <property type="match status" value="1"/>
</dbReference>
<evidence type="ECO:0000256" key="3">
    <source>
        <dbReference type="ARBA" id="ARBA00022692"/>
    </source>
</evidence>
<evidence type="ECO:0000256" key="6">
    <source>
        <dbReference type="ARBA" id="ARBA00023136"/>
    </source>
</evidence>
<name>A0A3Q1J5U5_ANATE</name>
<dbReference type="Pfam" id="PF07686">
    <property type="entry name" value="V-set"/>
    <property type="match status" value="1"/>
</dbReference>
<dbReference type="InterPro" id="IPR050504">
    <property type="entry name" value="IgSF_BTN/MOG"/>
</dbReference>
<feature type="domain" description="B30.2/SPRY" evidence="11">
    <location>
        <begin position="226"/>
        <end position="424"/>
    </location>
</feature>
<reference evidence="13" key="2">
    <citation type="submission" date="2025-08" db="UniProtKB">
        <authorList>
            <consortium name="Ensembl"/>
        </authorList>
    </citation>
    <scope>IDENTIFICATION</scope>
</reference>
<dbReference type="InParanoid" id="A0A3Q1J5U5"/>
<keyword evidence="4" id="KW-0732">Signal</keyword>
<dbReference type="Gene3D" id="2.60.120.920">
    <property type="match status" value="1"/>
</dbReference>
<organism evidence="13 14">
    <name type="scientific">Anabas testudineus</name>
    <name type="common">Climbing perch</name>
    <name type="synonym">Anthias testudineus</name>
    <dbReference type="NCBI Taxonomy" id="64144"/>
    <lineage>
        <taxon>Eukaryota</taxon>
        <taxon>Metazoa</taxon>
        <taxon>Chordata</taxon>
        <taxon>Craniata</taxon>
        <taxon>Vertebrata</taxon>
        <taxon>Euteleostomi</taxon>
        <taxon>Actinopterygii</taxon>
        <taxon>Neopterygii</taxon>
        <taxon>Teleostei</taxon>
        <taxon>Neoteleostei</taxon>
        <taxon>Acanthomorphata</taxon>
        <taxon>Anabantaria</taxon>
        <taxon>Anabantiformes</taxon>
        <taxon>Anabantoidei</taxon>
        <taxon>Anabantidae</taxon>
        <taxon>Anabas</taxon>
    </lineage>
</organism>
<dbReference type="InterPro" id="IPR001870">
    <property type="entry name" value="B30.2/SPRY"/>
</dbReference>
<evidence type="ECO:0000313" key="14">
    <source>
        <dbReference type="Proteomes" id="UP000265040"/>
    </source>
</evidence>
<dbReference type="FunFam" id="2.60.40.10:FF:000142">
    <property type="entry name" value="V-set domain-containing T-cell activation inhibitor 1"/>
    <property type="match status" value="1"/>
</dbReference>
<evidence type="ECO:0000256" key="8">
    <source>
        <dbReference type="ARBA" id="ARBA00023180"/>
    </source>
</evidence>